<feature type="chain" id="PRO_5038541559" description="Apple domain-containing protein" evidence="1">
    <location>
        <begin position="26"/>
        <end position="111"/>
    </location>
</feature>
<reference evidence="2" key="1">
    <citation type="journal article" date="2019" name="bioRxiv">
        <title>The Genome of the Zebra Mussel, Dreissena polymorpha: A Resource for Invasive Species Research.</title>
        <authorList>
            <person name="McCartney M.A."/>
            <person name="Auch B."/>
            <person name="Kono T."/>
            <person name="Mallez S."/>
            <person name="Zhang Y."/>
            <person name="Obille A."/>
            <person name="Becker A."/>
            <person name="Abrahante J.E."/>
            <person name="Garbe J."/>
            <person name="Badalamenti J.P."/>
            <person name="Herman A."/>
            <person name="Mangelson H."/>
            <person name="Liachko I."/>
            <person name="Sullivan S."/>
            <person name="Sone E.D."/>
            <person name="Koren S."/>
            <person name="Silverstein K.A.T."/>
            <person name="Beckman K.B."/>
            <person name="Gohl D.M."/>
        </authorList>
    </citation>
    <scope>NUCLEOTIDE SEQUENCE</scope>
    <source>
        <strain evidence="2">Duluth1</strain>
        <tissue evidence="2">Whole animal</tissue>
    </source>
</reference>
<reference evidence="2" key="2">
    <citation type="submission" date="2020-11" db="EMBL/GenBank/DDBJ databases">
        <authorList>
            <person name="McCartney M.A."/>
            <person name="Auch B."/>
            <person name="Kono T."/>
            <person name="Mallez S."/>
            <person name="Becker A."/>
            <person name="Gohl D.M."/>
            <person name="Silverstein K.A.T."/>
            <person name="Koren S."/>
            <person name="Bechman K.B."/>
            <person name="Herman A."/>
            <person name="Abrahante J.E."/>
            <person name="Garbe J."/>
        </authorList>
    </citation>
    <scope>NUCLEOTIDE SEQUENCE</scope>
    <source>
        <strain evidence="2">Duluth1</strain>
        <tissue evidence="2">Whole animal</tissue>
    </source>
</reference>
<dbReference type="EMBL" id="JAIWYP010000003">
    <property type="protein sequence ID" value="KAH3849413.1"/>
    <property type="molecule type" value="Genomic_DNA"/>
</dbReference>
<evidence type="ECO:0000256" key="1">
    <source>
        <dbReference type="SAM" id="SignalP"/>
    </source>
</evidence>
<dbReference type="SUPFAM" id="SSF57414">
    <property type="entry name" value="Hairpin loop containing domain-like"/>
    <property type="match status" value="1"/>
</dbReference>
<gene>
    <name evidence="2" type="ORF">DPMN_091813</name>
</gene>
<feature type="signal peptide" evidence="1">
    <location>
        <begin position="1"/>
        <end position="25"/>
    </location>
</feature>
<dbReference type="AlphaFoldDB" id="A0A9D4L068"/>
<organism evidence="2 3">
    <name type="scientific">Dreissena polymorpha</name>
    <name type="common">Zebra mussel</name>
    <name type="synonym">Mytilus polymorpha</name>
    <dbReference type="NCBI Taxonomy" id="45954"/>
    <lineage>
        <taxon>Eukaryota</taxon>
        <taxon>Metazoa</taxon>
        <taxon>Spiralia</taxon>
        <taxon>Lophotrochozoa</taxon>
        <taxon>Mollusca</taxon>
        <taxon>Bivalvia</taxon>
        <taxon>Autobranchia</taxon>
        <taxon>Heteroconchia</taxon>
        <taxon>Euheterodonta</taxon>
        <taxon>Imparidentia</taxon>
        <taxon>Neoheterodontei</taxon>
        <taxon>Myida</taxon>
        <taxon>Dreissenoidea</taxon>
        <taxon>Dreissenidae</taxon>
        <taxon>Dreissena</taxon>
    </lineage>
</organism>
<accession>A0A9D4L068</accession>
<keyword evidence="1" id="KW-0732">Signal</keyword>
<keyword evidence="3" id="KW-1185">Reference proteome</keyword>
<sequence length="111" mass="12534">MARLRVFKQALVTLLVAACGVKTEGHTPFKTLEFRHCPTDLISDAMYVGADVTITHCVNMCALRPWCAALIYRRQYPLCELFSNDGLRILNTTRVAGYCQYVEVDNFSVKV</sequence>
<comment type="caution">
    <text evidence="2">The sequence shown here is derived from an EMBL/GenBank/DDBJ whole genome shotgun (WGS) entry which is preliminary data.</text>
</comment>
<name>A0A9D4L068_DREPO</name>
<dbReference type="Proteomes" id="UP000828390">
    <property type="component" value="Unassembled WGS sequence"/>
</dbReference>
<evidence type="ECO:0000313" key="3">
    <source>
        <dbReference type="Proteomes" id="UP000828390"/>
    </source>
</evidence>
<protein>
    <recommendedName>
        <fullName evidence="4">Apple domain-containing protein</fullName>
    </recommendedName>
</protein>
<evidence type="ECO:0000313" key="2">
    <source>
        <dbReference type="EMBL" id="KAH3849413.1"/>
    </source>
</evidence>
<dbReference type="PROSITE" id="PS51257">
    <property type="entry name" value="PROKAR_LIPOPROTEIN"/>
    <property type="match status" value="1"/>
</dbReference>
<evidence type="ECO:0008006" key="4">
    <source>
        <dbReference type="Google" id="ProtNLM"/>
    </source>
</evidence>
<proteinExistence type="predicted"/>